<dbReference type="EMBL" id="JAUSUC010000016">
    <property type="protein sequence ID" value="MDQ0215190.1"/>
    <property type="molecule type" value="Genomic_DNA"/>
</dbReference>
<keyword evidence="1" id="KW-0472">Membrane</keyword>
<organism evidence="2 3">
    <name type="scientific">Oikeobacillus pervagus</name>
    <dbReference type="NCBI Taxonomy" id="1325931"/>
    <lineage>
        <taxon>Bacteria</taxon>
        <taxon>Bacillati</taxon>
        <taxon>Bacillota</taxon>
        <taxon>Bacilli</taxon>
        <taxon>Bacillales</taxon>
        <taxon>Bacillaceae</taxon>
        <taxon>Oikeobacillus</taxon>
    </lineage>
</organism>
<gene>
    <name evidence="2" type="ORF">J2S13_001590</name>
</gene>
<feature type="transmembrane region" description="Helical" evidence="1">
    <location>
        <begin position="20"/>
        <end position="41"/>
    </location>
</feature>
<dbReference type="AlphaFoldDB" id="A0AAJ1WJ02"/>
<accession>A0AAJ1WJ02</accession>
<dbReference type="Proteomes" id="UP001237207">
    <property type="component" value="Unassembled WGS sequence"/>
</dbReference>
<evidence type="ECO:0000313" key="3">
    <source>
        <dbReference type="Proteomes" id="UP001237207"/>
    </source>
</evidence>
<evidence type="ECO:0000256" key="1">
    <source>
        <dbReference type="SAM" id="Phobius"/>
    </source>
</evidence>
<dbReference type="InterPro" id="IPR025620">
    <property type="entry name" value="YlaH"/>
</dbReference>
<feature type="transmembrane region" description="Helical" evidence="1">
    <location>
        <begin position="53"/>
        <end position="69"/>
    </location>
</feature>
<reference evidence="2" key="1">
    <citation type="submission" date="2023-07" db="EMBL/GenBank/DDBJ databases">
        <title>Genomic Encyclopedia of Type Strains, Phase IV (KMG-IV): sequencing the most valuable type-strain genomes for metagenomic binning, comparative biology and taxonomic classification.</title>
        <authorList>
            <person name="Goeker M."/>
        </authorList>
    </citation>
    <scope>NUCLEOTIDE SEQUENCE</scope>
    <source>
        <strain evidence="2">DSM 23947</strain>
    </source>
</reference>
<evidence type="ECO:0000313" key="2">
    <source>
        <dbReference type="EMBL" id="MDQ0215190.1"/>
    </source>
</evidence>
<evidence type="ECO:0008006" key="4">
    <source>
        <dbReference type="Google" id="ProtNLM"/>
    </source>
</evidence>
<keyword evidence="1" id="KW-1133">Transmembrane helix</keyword>
<keyword evidence="3" id="KW-1185">Reference proteome</keyword>
<name>A0AAJ1WJ02_9BACI</name>
<keyword evidence="1" id="KW-0812">Transmembrane</keyword>
<protein>
    <recommendedName>
        <fullName evidence="4">YlaH-like protein</fullName>
    </recommendedName>
</protein>
<sequence length="104" mass="11606">MAGMEHVSPLLGALIQVVDVNWAVRIYFVVIIILSILVYNLGFAKKLSLGKNIIIYFLLIIGSLLLLILSYQLPVVESLLVATVVLGIYKIRLRMHKSAENKDV</sequence>
<comment type="caution">
    <text evidence="2">The sequence shown here is derived from an EMBL/GenBank/DDBJ whole genome shotgun (WGS) entry which is preliminary data.</text>
</comment>
<proteinExistence type="predicted"/>
<dbReference type="Pfam" id="PF14036">
    <property type="entry name" value="YlaH"/>
    <property type="match status" value="1"/>
</dbReference>